<evidence type="ECO:0000313" key="3">
    <source>
        <dbReference type="EMBL" id="KAH3834709.1"/>
    </source>
</evidence>
<evidence type="ECO:0008006" key="5">
    <source>
        <dbReference type="Google" id="ProtNLM"/>
    </source>
</evidence>
<evidence type="ECO:0000256" key="1">
    <source>
        <dbReference type="ARBA" id="ARBA00022729"/>
    </source>
</evidence>
<evidence type="ECO:0000313" key="4">
    <source>
        <dbReference type="Proteomes" id="UP000828390"/>
    </source>
</evidence>
<dbReference type="Proteomes" id="UP000828390">
    <property type="component" value="Unassembled WGS sequence"/>
</dbReference>
<reference evidence="3" key="1">
    <citation type="journal article" date="2019" name="bioRxiv">
        <title>The Genome of the Zebra Mussel, Dreissena polymorpha: A Resource for Invasive Species Research.</title>
        <authorList>
            <person name="McCartney M.A."/>
            <person name="Auch B."/>
            <person name="Kono T."/>
            <person name="Mallez S."/>
            <person name="Zhang Y."/>
            <person name="Obille A."/>
            <person name="Becker A."/>
            <person name="Abrahante J.E."/>
            <person name="Garbe J."/>
            <person name="Badalamenti J.P."/>
            <person name="Herman A."/>
            <person name="Mangelson H."/>
            <person name="Liachko I."/>
            <person name="Sullivan S."/>
            <person name="Sone E.D."/>
            <person name="Koren S."/>
            <person name="Silverstein K.A.T."/>
            <person name="Beckman K.B."/>
            <person name="Gohl D.M."/>
        </authorList>
    </citation>
    <scope>NUCLEOTIDE SEQUENCE</scope>
    <source>
        <strain evidence="3">Duluth1</strain>
        <tissue evidence="3">Whole animal</tissue>
    </source>
</reference>
<accession>A0A9D4K857</accession>
<comment type="caution">
    <text evidence="3">The sequence shown here is derived from an EMBL/GenBank/DDBJ whole genome shotgun (WGS) entry which is preliminary data.</text>
</comment>
<organism evidence="3 4">
    <name type="scientific">Dreissena polymorpha</name>
    <name type="common">Zebra mussel</name>
    <name type="synonym">Mytilus polymorpha</name>
    <dbReference type="NCBI Taxonomy" id="45954"/>
    <lineage>
        <taxon>Eukaryota</taxon>
        <taxon>Metazoa</taxon>
        <taxon>Spiralia</taxon>
        <taxon>Lophotrochozoa</taxon>
        <taxon>Mollusca</taxon>
        <taxon>Bivalvia</taxon>
        <taxon>Autobranchia</taxon>
        <taxon>Heteroconchia</taxon>
        <taxon>Euheterodonta</taxon>
        <taxon>Imparidentia</taxon>
        <taxon>Neoheterodontei</taxon>
        <taxon>Myida</taxon>
        <taxon>Dreissenoidea</taxon>
        <taxon>Dreissenidae</taxon>
        <taxon>Dreissena</taxon>
    </lineage>
</organism>
<evidence type="ECO:0000256" key="2">
    <source>
        <dbReference type="SAM" id="SignalP"/>
    </source>
</evidence>
<feature type="signal peptide" evidence="2">
    <location>
        <begin position="1"/>
        <end position="23"/>
    </location>
</feature>
<reference evidence="3" key="2">
    <citation type="submission" date="2020-11" db="EMBL/GenBank/DDBJ databases">
        <authorList>
            <person name="McCartney M.A."/>
            <person name="Auch B."/>
            <person name="Kono T."/>
            <person name="Mallez S."/>
            <person name="Becker A."/>
            <person name="Gohl D.M."/>
            <person name="Silverstein K.A.T."/>
            <person name="Koren S."/>
            <person name="Bechman K.B."/>
            <person name="Herman A."/>
            <person name="Abrahante J.E."/>
            <person name="Garbe J."/>
        </authorList>
    </citation>
    <scope>NUCLEOTIDE SEQUENCE</scope>
    <source>
        <strain evidence="3">Duluth1</strain>
        <tissue evidence="3">Whole animal</tissue>
    </source>
</reference>
<proteinExistence type="predicted"/>
<dbReference type="EMBL" id="JAIWYP010000004">
    <property type="protein sequence ID" value="KAH3834709.1"/>
    <property type="molecule type" value="Genomic_DNA"/>
</dbReference>
<protein>
    <recommendedName>
        <fullName evidence="5">MD-2-related lipid-recognition domain-containing protein</fullName>
    </recommendedName>
</protein>
<keyword evidence="4" id="KW-1185">Reference proteome</keyword>
<name>A0A9D4K857_DREPO</name>
<feature type="chain" id="PRO_5038911987" description="MD-2-related lipid-recognition domain-containing protein" evidence="2">
    <location>
        <begin position="24"/>
        <end position="218"/>
    </location>
</feature>
<sequence>MAGFSFWKFCVHFWIACCIPVRSRQSQHDWVKTNMSSFENCNRTEAVVYGYNLTVSPSPIILHPDIHDNTVPPIIRVQGHVIVTRKIPSHESGTFELLNSFILSADNTTTELCQILPLDFCHVTDVCHILSEWMKLTFCPILFDNGSGPKGWNCKCLFEQGTYIMPRGAFPVNVFFPFRLHADFNIIAKIKENGVPLGCGSFKFSVRKATDPEVFNVT</sequence>
<dbReference type="InterPro" id="IPR036846">
    <property type="entry name" value="GM2-AP_sf"/>
</dbReference>
<gene>
    <name evidence="3" type="ORF">DPMN_108044</name>
</gene>
<dbReference type="Gene3D" id="2.70.220.10">
    <property type="entry name" value="Ganglioside GM2 activator"/>
    <property type="match status" value="1"/>
</dbReference>
<keyword evidence="1 2" id="KW-0732">Signal</keyword>
<dbReference type="AlphaFoldDB" id="A0A9D4K857"/>